<feature type="domain" description="Radical SAM core" evidence="7">
    <location>
        <begin position="19"/>
        <end position="213"/>
    </location>
</feature>
<dbReference type="AlphaFoldDB" id="A0A1H6JSM2"/>
<dbReference type="OrthoDB" id="9792276at2"/>
<dbReference type="InterPro" id="IPR007197">
    <property type="entry name" value="rSAM"/>
</dbReference>
<protein>
    <submittedName>
        <fullName evidence="8">Pyruvate formate lyase activating enzyme</fullName>
    </submittedName>
</protein>
<evidence type="ECO:0000313" key="8">
    <source>
        <dbReference type="EMBL" id="SEH62308.1"/>
    </source>
</evidence>
<keyword evidence="9" id="KW-1185">Reference proteome</keyword>
<dbReference type="SUPFAM" id="SSF102114">
    <property type="entry name" value="Radical SAM enzymes"/>
    <property type="match status" value="1"/>
</dbReference>
<dbReference type="RefSeq" id="WP_090844870.1">
    <property type="nucleotide sequence ID" value="NZ_FNXG01000001.1"/>
</dbReference>
<keyword evidence="2" id="KW-0004">4Fe-4S</keyword>
<evidence type="ECO:0000256" key="1">
    <source>
        <dbReference type="ARBA" id="ARBA00001966"/>
    </source>
</evidence>
<keyword evidence="3" id="KW-0949">S-adenosyl-L-methionine</keyword>
<sequence>MPAPDIRIGGLTRMSLCDWPGQIVATLFTQGCPWDCHYCHNPELIPADVPGSTSWAEVRAFLHSRRGLLDGVVFSGGEPILHRGLPDAMREIRGMGFAVGLHTGGAYPRRLARALPLVDWIGFDVKSAFADYAAITGVPGSGDKARESLRLVLASGILCDIRTTASERWLDQDALARLTADLAALGTETRLQSFRTEGCRMDRLPAARMAPSG</sequence>
<dbReference type="InterPro" id="IPR013785">
    <property type="entry name" value="Aldolase_TIM"/>
</dbReference>
<dbReference type="PANTHER" id="PTHR30352:SF13">
    <property type="entry name" value="GLYCYL-RADICAL ENZYME ACTIVATING ENZYME YJJW-RELATED"/>
    <property type="match status" value="1"/>
</dbReference>
<dbReference type="STRING" id="65735.SAMN04488075_0421"/>
<keyword evidence="8" id="KW-0456">Lyase</keyword>
<reference evidence="9" key="1">
    <citation type="submission" date="2016-10" db="EMBL/GenBank/DDBJ databases">
        <authorList>
            <person name="Varghese N."/>
            <person name="Submissions S."/>
        </authorList>
    </citation>
    <scope>NUCLEOTIDE SEQUENCE [LARGE SCALE GENOMIC DNA]</scope>
    <source>
        <strain evidence="9">DSM 11593</strain>
    </source>
</reference>
<dbReference type="GO" id="GO:0051539">
    <property type="term" value="F:4 iron, 4 sulfur cluster binding"/>
    <property type="evidence" value="ECO:0007669"/>
    <property type="project" value="UniProtKB-KW"/>
</dbReference>
<dbReference type="InterPro" id="IPR012840">
    <property type="entry name" value="NrdG2"/>
</dbReference>
<organism evidence="8 9">
    <name type="scientific">Paracoccus alkenifer</name>
    <dbReference type="NCBI Taxonomy" id="65735"/>
    <lineage>
        <taxon>Bacteria</taxon>
        <taxon>Pseudomonadati</taxon>
        <taxon>Pseudomonadota</taxon>
        <taxon>Alphaproteobacteria</taxon>
        <taxon>Rhodobacterales</taxon>
        <taxon>Paracoccaceae</taxon>
        <taxon>Paracoccus</taxon>
    </lineage>
</organism>
<keyword evidence="6" id="KW-0411">Iron-sulfur</keyword>
<dbReference type="SFLD" id="SFLDS00029">
    <property type="entry name" value="Radical_SAM"/>
    <property type="match status" value="1"/>
</dbReference>
<dbReference type="Gene3D" id="3.20.20.70">
    <property type="entry name" value="Aldolase class I"/>
    <property type="match status" value="1"/>
</dbReference>
<evidence type="ECO:0000259" key="7">
    <source>
        <dbReference type="PROSITE" id="PS51918"/>
    </source>
</evidence>
<comment type="cofactor">
    <cofactor evidence="1">
        <name>[4Fe-4S] cluster</name>
        <dbReference type="ChEBI" id="CHEBI:49883"/>
    </cofactor>
</comment>
<dbReference type="CDD" id="cd01335">
    <property type="entry name" value="Radical_SAM"/>
    <property type="match status" value="1"/>
</dbReference>
<dbReference type="GO" id="GO:0016829">
    <property type="term" value="F:lyase activity"/>
    <property type="evidence" value="ECO:0007669"/>
    <property type="project" value="UniProtKB-KW"/>
</dbReference>
<dbReference type="GO" id="GO:0046872">
    <property type="term" value="F:metal ion binding"/>
    <property type="evidence" value="ECO:0007669"/>
    <property type="project" value="UniProtKB-KW"/>
</dbReference>
<evidence type="ECO:0000256" key="5">
    <source>
        <dbReference type="ARBA" id="ARBA00023004"/>
    </source>
</evidence>
<keyword evidence="5" id="KW-0408">Iron</keyword>
<name>A0A1H6JSM2_9RHOB</name>
<dbReference type="Pfam" id="PF04055">
    <property type="entry name" value="Radical_SAM"/>
    <property type="match status" value="1"/>
</dbReference>
<dbReference type="InterPro" id="IPR034457">
    <property type="entry name" value="Organic_radical-activating"/>
</dbReference>
<proteinExistence type="predicted"/>
<evidence type="ECO:0000256" key="4">
    <source>
        <dbReference type="ARBA" id="ARBA00022723"/>
    </source>
</evidence>
<evidence type="ECO:0000313" key="9">
    <source>
        <dbReference type="Proteomes" id="UP000199125"/>
    </source>
</evidence>
<evidence type="ECO:0000256" key="2">
    <source>
        <dbReference type="ARBA" id="ARBA00022485"/>
    </source>
</evidence>
<dbReference type="PANTHER" id="PTHR30352">
    <property type="entry name" value="PYRUVATE FORMATE-LYASE-ACTIVATING ENZYME"/>
    <property type="match status" value="1"/>
</dbReference>
<dbReference type="PROSITE" id="PS51257">
    <property type="entry name" value="PROKAR_LIPOPROTEIN"/>
    <property type="match status" value="1"/>
</dbReference>
<evidence type="ECO:0000256" key="3">
    <source>
        <dbReference type="ARBA" id="ARBA00022691"/>
    </source>
</evidence>
<accession>A0A1H6JSM2</accession>
<gene>
    <name evidence="8" type="ORF">SAMN04488075_0421</name>
</gene>
<dbReference type="InterPro" id="IPR058240">
    <property type="entry name" value="rSAM_sf"/>
</dbReference>
<dbReference type="SFLD" id="SFLDG01094">
    <property type="entry name" value="Uncharacterised_Radical_SAM_Su"/>
    <property type="match status" value="1"/>
</dbReference>
<evidence type="ECO:0000256" key="6">
    <source>
        <dbReference type="ARBA" id="ARBA00023014"/>
    </source>
</evidence>
<dbReference type="NCBIfam" id="TIGR02495">
    <property type="entry name" value="NrdG2"/>
    <property type="match status" value="1"/>
</dbReference>
<keyword evidence="8" id="KW-0670">Pyruvate</keyword>
<dbReference type="Proteomes" id="UP000199125">
    <property type="component" value="Unassembled WGS sequence"/>
</dbReference>
<keyword evidence="4" id="KW-0479">Metal-binding</keyword>
<dbReference type="EMBL" id="FNXG01000001">
    <property type="protein sequence ID" value="SEH62308.1"/>
    <property type="molecule type" value="Genomic_DNA"/>
</dbReference>
<dbReference type="PROSITE" id="PS51918">
    <property type="entry name" value="RADICAL_SAM"/>
    <property type="match status" value="1"/>
</dbReference>